<evidence type="ECO:0000313" key="3">
    <source>
        <dbReference type="Proteomes" id="UP000269221"/>
    </source>
</evidence>
<comment type="caution">
    <text evidence="2">The sequence shown here is derived from an EMBL/GenBank/DDBJ whole genome shotgun (WGS) entry which is preliminary data.</text>
</comment>
<dbReference type="Proteomes" id="UP000269221">
    <property type="component" value="Unassembled WGS sequence"/>
</dbReference>
<dbReference type="EMBL" id="QRBI01000133">
    <property type="protein sequence ID" value="RMC02552.1"/>
    <property type="molecule type" value="Genomic_DNA"/>
</dbReference>
<evidence type="ECO:0000256" key="1">
    <source>
        <dbReference type="SAM" id="MobiDB-lite"/>
    </source>
</evidence>
<feature type="region of interest" description="Disordered" evidence="1">
    <location>
        <begin position="26"/>
        <end position="95"/>
    </location>
</feature>
<name>A0A3M0JNE4_HIRRU</name>
<dbReference type="AlphaFoldDB" id="A0A3M0JNE4"/>
<gene>
    <name evidence="2" type="ORF">DUI87_20946</name>
</gene>
<proteinExistence type="predicted"/>
<evidence type="ECO:0000313" key="2">
    <source>
        <dbReference type="EMBL" id="RMC02552.1"/>
    </source>
</evidence>
<organism evidence="2 3">
    <name type="scientific">Hirundo rustica rustica</name>
    <dbReference type="NCBI Taxonomy" id="333673"/>
    <lineage>
        <taxon>Eukaryota</taxon>
        <taxon>Metazoa</taxon>
        <taxon>Chordata</taxon>
        <taxon>Craniata</taxon>
        <taxon>Vertebrata</taxon>
        <taxon>Euteleostomi</taxon>
        <taxon>Archelosauria</taxon>
        <taxon>Archosauria</taxon>
        <taxon>Dinosauria</taxon>
        <taxon>Saurischia</taxon>
        <taxon>Theropoda</taxon>
        <taxon>Coelurosauria</taxon>
        <taxon>Aves</taxon>
        <taxon>Neognathae</taxon>
        <taxon>Neoaves</taxon>
        <taxon>Telluraves</taxon>
        <taxon>Australaves</taxon>
        <taxon>Passeriformes</taxon>
        <taxon>Sylvioidea</taxon>
        <taxon>Hirundinidae</taxon>
        <taxon>Hirundo</taxon>
    </lineage>
</organism>
<protein>
    <submittedName>
        <fullName evidence="2">Uncharacterized protein</fullName>
    </submittedName>
</protein>
<keyword evidence="3" id="KW-1185">Reference proteome</keyword>
<sequence>MSPEDFTTPLRNPAEEDLLKTIGNINVAPESPGEDPMNRAAAEEVSSDTESCRNSSPEPEEPGGVEISPCSGDIHQGHSSRLSQRDLPMVIVLGE</sequence>
<reference evidence="2 3" key="1">
    <citation type="submission" date="2018-07" db="EMBL/GenBank/DDBJ databases">
        <title>A high quality draft genome assembly of the barn swallow (H. rustica rustica).</title>
        <authorList>
            <person name="Formenti G."/>
            <person name="Chiara M."/>
            <person name="Poveda L."/>
            <person name="Francoijs K.-J."/>
            <person name="Bonisoli-Alquati A."/>
            <person name="Canova L."/>
            <person name="Gianfranceschi L."/>
            <person name="Horner D.S."/>
            <person name="Saino N."/>
        </authorList>
    </citation>
    <scope>NUCLEOTIDE SEQUENCE [LARGE SCALE GENOMIC DNA]</scope>
    <source>
        <strain evidence="2">Chelidonia</strain>
        <tissue evidence="2">Blood</tissue>
    </source>
</reference>
<accession>A0A3M0JNE4</accession>